<dbReference type="AlphaFoldDB" id="A0A9P8PDP3"/>
<organism evidence="1 2">
    <name type="scientific">Ogataea polymorpha</name>
    <dbReference type="NCBI Taxonomy" id="460523"/>
    <lineage>
        <taxon>Eukaryota</taxon>
        <taxon>Fungi</taxon>
        <taxon>Dikarya</taxon>
        <taxon>Ascomycota</taxon>
        <taxon>Saccharomycotina</taxon>
        <taxon>Pichiomycetes</taxon>
        <taxon>Pichiales</taxon>
        <taxon>Pichiaceae</taxon>
        <taxon>Ogataea</taxon>
    </lineage>
</organism>
<comment type="caution">
    <text evidence="1">The sequence shown here is derived from an EMBL/GenBank/DDBJ whole genome shotgun (WGS) entry which is preliminary data.</text>
</comment>
<sequence length="107" mass="12033">MNQHQVEIIQAGSLERQIQAILHVFMECRPDFCRDEQFLTGHFSSGNSISDSLSNLIFASIQVGRVDVSVTGFQDSIFDAFANLRSIVRRPSAEPDGRHQGSRVQRQ</sequence>
<reference evidence="1" key="2">
    <citation type="submission" date="2021-01" db="EMBL/GenBank/DDBJ databases">
        <authorList>
            <person name="Schikora-Tamarit M.A."/>
        </authorList>
    </citation>
    <scope>NUCLEOTIDE SEQUENCE</scope>
    <source>
        <strain evidence="1">NCAIM Y.01608</strain>
    </source>
</reference>
<name>A0A9P8PDP3_9ASCO</name>
<evidence type="ECO:0000313" key="2">
    <source>
        <dbReference type="Proteomes" id="UP000788993"/>
    </source>
</evidence>
<evidence type="ECO:0000313" key="1">
    <source>
        <dbReference type="EMBL" id="KAH3669564.1"/>
    </source>
</evidence>
<keyword evidence="2" id="KW-1185">Reference proteome</keyword>
<dbReference type="Proteomes" id="UP000788993">
    <property type="component" value="Unassembled WGS sequence"/>
</dbReference>
<accession>A0A9P8PDP3</accession>
<dbReference type="EMBL" id="JAEUBD010000983">
    <property type="protein sequence ID" value="KAH3669564.1"/>
    <property type="molecule type" value="Genomic_DNA"/>
</dbReference>
<gene>
    <name evidence="1" type="ORF">OGATHE_002376</name>
</gene>
<proteinExistence type="predicted"/>
<reference evidence="1" key="1">
    <citation type="journal article" date="2021" name="Open Biol.">
        <title>Shared evolutionary footprints suggest mitochondrial oxidative damage underlies multiple complex I losses in fungi.</title>
        <authorList>
            <person name="Schikora-Tamarit M.A."/>
            <person name="Marcet-Houben M."/>
            <person name="Nosek J."/>
            <person name="Gabaldon T."/>
        </authorList>
    </citation>
    <scope>NUCLEOTIDE SEQUENCE</scope>
    <source>
        <strain evidence="1">NCAIM Y.01608</strain>
    </source>
</reference>
<protein>
    <submittedName>
        <fullName evidence="1">Uncharacterized protein</fullName>
    </submittedName>
</protein>